<dbReference type="SUPFAM" id="SSF51735">
    <property type="entry name" value="NAD(P)-binding Rossmann-fold domains"/>
    <property type="match status" value="1"/>
</dbReference>
<accession>A0A0B4XSA3</accession>
<dbReference type="Gene3D" id="3.40.50.720">
    <property type="entry name" value="NAD(P)-binding Rossmann-like Domain"/>
    <property type="match status" value="1"/>
</dbReference>
<evidence type="ECO:0000313" key="2">
    <source>
        <dbReference type="EMBL" id="AJD49645.1"/>
    </source>
</evidence>
<dbReference type="PANTHER" id="PTHR48079">
    <property type="entry name" value="PROTEIN YEEZ"/>
    <property type="match status" value="1"/>
</dbReference>
<dbReference type="RefSeq" id="WP_008733271.1">
    <property type="nucleotide sequence ID" value="NZ_CP004387.1"/>
</dbReference>
<gene>
    <name evidence="2" type="ORF">S7S_16165</name>
</gene>
<dbReference type="InterPro" id="IPR001509">
    <property type="entry name" value="Epimerase_deHydtase"/>
</dbReference>
<dbReference type="GO" id="GO:0004029">
    <property type="term" value="F:aldehyde dehydrogenase (NAD+) activity"/>
    <property type="evidence" value="ECO:0007669"/>
    <property type="project" value="TreeGrafter"/>
</dbReference>
<dbReference type="KEGG" id="apac:S7S_16165"/>
<keyword evidence="3" id="KW-1185">Reference proteome</keyword>
<dbReference type="InterPro" id="IPR051783">
    <property type="entry name" value="NAD(P)-dependent_oxidoreduct"/>
</dbReference>
<dbReference type="GO" id="GO:0005737">
    <property type="term" value="C:cytoplasm"/>
    <property type="evidence" value="ECO:0007669"/>
    <property type="project" value="TreeGrafter"/>
</dbReference>
<name>A0A0B4XSA3_9GAMM</name>
<dbReference type="Pfam" id="PF01370">
    <property type="entry name" value="Epimerase"/>
    <property type="match status" value="1"/>
</dbReference>
<dbReference type="EMBL" id="CP004387">
    <property type="protein sequence ID" value="AJD49645.1"/>
    <property type="molecule type" value="Genomic_DNA"/>
</dbReference>
<proteinExistence type="predicted"/>
<dbReference type="OrthoDB" id="9803010at2"/>
<dbReference type="InterPro" id="IPR036291">
    <property type="entry name" value="NAD(P)-bd_dom_sf"/>
</dbReference>
<dbReference type="Proteomes" id="UP000006764">
    <property type="component" value="Chromosome"/>
</dbReference>
<evidence type="ECO:0000313" key="3">
    <source>
        <dbReference type="Proteomes" id="UP000006764"/>
    </source>
</evidence>
<feature type="domain" description="NAD-dependent epimerase/dehydratase" evidence="1">
    <location>
        <begin position="4"/>
        <end position="240"/>
    </location>
</feature>
<dbReference type="PANTHER" id="PTHR48079:SF6">
    <property type="entry name" value="NAD(P)-BINDING DOMAIN-CONTAINING PROTEIN-RELATED"/>
    <property type="match status" value="1"/>
</dbReference>
<dbReference type="STRING" id="391936.S7S_16165"/>
<sequence>MTFFVTGATGFIGRHLCARLTASGQPVLALMRDPTRLASFRDQVTALGGQGTLIDAVPGDLDHPGVTAAALPSLRAVIHLGARFAWRMDAAVARRTNVDGSLAITALARQAGCRLVYVSGFMLANAAHLQRLAINTATPARTDWPRLYRRAGAYEASKLEAAFRVRDFAAAHALDWVEVLPATVAGHSRSGDLDSAQPLHTLIDNLARGRLMRVPGSPAHWLPLVPVDTLAQLLAAAALAPAPPPRLLALDPDTPTLQGMLAVLADTLGRRAPRRYLPIPVLAALLRLPGLPTLMNTAPEALHFIQPTRFDTRVTQHFLATSSITMAPIEHVLRASAQHYLRTQAGSTADTQPV</sequence>
<evidence type="ECO:0000259" key="1">
    <source>
        <dbReference type="Pfam" id="PF01370"/>
    </source>
</evidence>
<dbReference type="AlphaFoldDB" id="A0A0B4XSA3"/>
<protein>
    <submittedName>
        <fullName evidence="2">NAD dependent epimerase/dehydratase family protein</fullName>
    </submittedName>
</protein>
<reference evidence="2 3" key="1">
    <citation type="journal article" date="2012" name="J. Bacteriol.">
        <title>Genome sequence of an alkane-degrading bacterium, Alcanivorax pacificus type strain W11-5, isolated from deep sea sediment.</title>
        <authorList>
            <person name="Lai Q."/>
            <person name="Shao Z."/>
        </authorList>
    </citation>
    <scope>NUCLEOTIDE SEQUENCE [LARGE SCALE GENOMIC DNA]</scope>
    <source>
        <strain evidence="2 3">W11-5</strain>
    </source>
</reference>
<dbReference type="HOGENOM" id="CLU_065997_0_0_6"/>
<organism evidence="2 3">
    <name type="scientific">Isoalcanivorax pacificus W11-5</name>
    <dbReference type="NCBI Taxonomy" id="391936"/>
    <lineage>
        <taxon>Bacteria</taxon>
        <taxon>Pseudomonadati</taxon>
        <taxon>Pseudomonadota</taxon>
        <taxon>Gammaproteobacteria</taxon>
        <taxon>Oceanospirillales</taxon>
        <taxon>Alcanivoracaceae</taxon>
        <taxon>Isoalcanivorax</taxon>
    </lineage>
</organism>